<gene>
    <name evidence="1" type="ORF">IFO69_13980</name>
</gene>
<proteinExistence type="predicted"/>
<protein>
    <recommendedName>
        <fullName evidence="3">GyrI-like small molecule binding domain-containing protein</fullName>
    </recommendedName>
</protein>
<evidence type="ECO:0000313" key="1">
    <source>
        <dbReference type="EMBL" id="MBD8489863.1"/>
    </source>
</evidence>
<accession>A0ABR9AM39</accession>
<comment type="caution">
    <text evidence="1">The sequence shown here is derived from an EMBL/GenBank/DDBJ whole genome shotgun (WGS) entry which is preliminary data.</text>
</comment>
<keyword evidence="2" id="KW-1185">Reference proteome</keyword>
<evidence type="ECO:0000313" key="2">
    <source>
        <dbReference type="Proteomes" id="UP000647133"/>
    </source>
</evidence>
<organism evidence="1 2">
    <name type="scientific">Echinicola arenosa</name>
    <dbReference type="NCBI Taxonomy" id="2774144"/>
    <lineage>
        <taxon>Bacteria</taxon>
        <taxon>Pseudomonadati</taxon>
        <taxon>Bacteroidota</taxon>
        <taxon>Cytophagia</taxon>
        <taxon>Cytophagales</taxon>
        <taxon>Cyclobacteriaceae</taxon>
        <taxon>Echinicola</taxon>
    </lineage>
</organism>
<dbReference type="EMBL" id="JACYTQ010000004">
    <property type="protein sequence ID" value="MBD8489863.1"/>
    <property type="molecule type" value="Genomic_DNA"/>
</dbReference>
<evidence type="ECO:0008006" key="3">
    <source>
        <dbReference type="Google" id="ProtNLM"/>
    </source>
</evidence>
<dbReference type="Proteomes" id="UP000647133">
    <property type="component" value="Unassembled WGS sequence"/>
</dbReference>
<reference evidence="1 2" key="1">
    <citation type="submission" date="2020-09" db="EMBL/GenBank/DDBJ databases">
        <title>Echinicola sp. CAU 1574 isolated from sand of Sido Beach.</title>
        <authorList>
            <person name="Kim W."/>
        </authorList>
    </citation>
    <scope>NUCLEOTIDE SEQUENCE [LARGE SCALE GENOMIC DNA]</scope>
    <source>
        <strain evidence="1 2">CAU 1574</strain>
    </source>
</reference>
<dbReference type="RefSeq" id="WP_192010745.1">
    <property type="nucleotide sequence ID" value="NZ_JACYTQ010000004.1"/>
</dbReference>
<name>A0ABR9AM39_9BACT</name>
<sequence>MKIAAIIVGVIALLGFGAFVYLGGFEEIPFRVEEVGDVRLYGLTYRGTPQDEGLKQTFEKVEGLKQSNPSAVLHTIYMIEPAGKLDTMQVFVGLDRLENSDGGNWEEKVIFVKSAVVADLKFNKLVMPRPAKVKDGIKGFAKEEGLALQGIYIDRLIAEDHVQVIAPIKSGN</sequence>